<dbReference type="GO" id="GO:0005829">
    <property type="term" value="C:cytosol"/>
    <property type="evidence" value="ECO:0007669"/>
    <property type="project" value="TreeGrafter"/>
</dbReference>
<dbReference type="EMBL" id="METP01000059">
    <property type="protein sequence ID" value="OGC03203.1"/>
    <property type="molecule type" value="Genomic_DNA"/>
</dbReference>
<dbReference type="InterPro" id="IPR002173">
    <property type="entry name" value="Carboh/pur_kinase_PfkB_CS"/>
</dbReference>
<dbReference type="AlphaFoldDB" id="A0A1F4R6Y5"/>
<name>A0A1F4R6Y5_UNCSA</name>
<dbReference type="Pfam" id="PF00294">
    <property type="entry name" value="PfkB"/>
    <property type="match status" value="1"/>
</dbReference>
<dbReference type="PANTHER" id="PTHR10584">
    <property type="entry name" value="SUGAR KINASE"/>
    <property type="match status" value="1"/>
</dbReference>
<keyword evidence="1" id="KW-0808">Transferase</keyword>
<comment type="caution">
    <text evidence="4">The sequence shown here is derived from an EMBL/GenBank/DDBJ whole genome shotgun (WGS) entry which is preliminary data.</text>
</comment>
<proteinExistence type="predicted"/>
<accession>A0A1F4R6Y5</accession>
<organism evidence="4 5">
    <name type="scientific">candidate division WOR-1 bacterium RIFCSPLOWO2_02_FULL_46_20</name>
    <dbReference type="NCBI Taxonomy" id="1802567"/>
    <lineage>
        <taxon>Bacteria</taxon>
        <taxon>Bacillati</taxon>
        <taxon>Saganbacteria</taxon>
    </lineage>
</organism>
<gene>
    <name evidence="4" type="ORF">A3H38_00325</name>
</gene>
<dbReference type="SUPFAM" id="SSF53613">
    <property type="entry name" value="Ribokinase-like"/>
    <property type="match status" value="1"/>
</dbReference>
<sequence>MTVLIVGSIGLDTIETPFGKKKDILGGSAIHASISASFHAKTAMIGVAGSDFPKEHFDFLKSKNIDVSGIQILPGETFRWSGYYEYDMNQAHTKDTKLNVISLFDPRVPDKLKDAEYVFLANLDPKLQLKVLDQLTKPKLVAMDTMNFWIETKREALEKVIKRADIVLMNDGEVRQFMETPNIPVAAAKLLKLGVKTVIIKKGEHGALLFSDGVHFSAPAYPQDILRDPTGAGDSFAGGFIGYLAKTGDISQANIRRAIIIGSTMASFNVEDFSLDRMKSLRPEEISARVEEFRRFTEF</sequence>
<dbReference type="Gene3D" id="3.40.1190.20">
    <property type="match status" value="1"/>
</dbReference>
<dbReference type="InterPro" id="IPR011611">
    <property type="entry name" value="PfkB_dom"/>
</dbReference>
<dbReference type="PANTHER" id="PTHR10584:SF166">
    <property type="entry name" value="RIBOKINASE"/>
    <property type="match status" value="1"/>
</dbReference>
<reference evidence="4 5" key="1">
    <citation type="journal article" date="2016" name="Nat. Commun.">
        <title>Thousands of microbial genomes shed light on interconnected biogeochemical processes in an aquifer system.</title>
        <authorList>
            <person name="Anantharaman K."/>
            <person name="Brown C.T."/>
            <person name="Hug L.A."/>
            <person name="Sharon I."/>
            <person name="Castelle C.J."/>
            <person name="Probst A.J."/>
            <person name="Thomas B.C."/>
            <person name="Singh A."/>
            <person name="Wilkins M.J."/>
            <person name="Karaoz U."/>
            <person name="Brodie E.L."/>
            <person name="Williams K.H."/>
            <person name="Hubbard S.S."/>
            <person name="Banfield J.F."/>
        </authorList>
    </citation>
    <scope>NUCLEOTIDE SEQUENCE [LARGE SCALE GENOMIC DNA]</scope>
</reference>
<evidence type="ECO:0000256" key="1">
    <source>
        <dbReference type="ARBA" id="ARBA00022679"/>
    </source>
</evidence>
<protein>
    <submittedName>
        <fullName evidence="4">Sugar kinase</fullName>
    </submittedName>
</protein>
<dbReference type="GO" id="GO:0016301">
    <property type="term" value="F:kinase activity"/>
    <property type="evidence" value="ECO:0007669"/>
    <property type="project" value="UniProtKB-KW"/>
</dbReference>
<dbReference type="PROSITE" id="PS00584">
    <property type="entry name" value="PFKB_KINASES_2"/>
    <property type="match status" value="1"/>
</dbReference>
<feature type="domain" description="Carbohydrate kinase PfkB" evidence="3">
    <location>
        <begin position="26"/>
        <end position="273"/>
    </location>
</feature>
<evidence type="ECO:0000256" key="2">
    <source>
        <dbReference type="ARBA" id="ARBA00022777"/>
    </source>
</evidence>
<dbReference type="Proteomes" id="UP000176938">
    <property type="component" value="Unassembled WGS sequence"/>
</dbReference>
<dbReference type="InterPro" id="IPR029056">
    <property type="entry name" value="Ribokinase-like"/>
</dbReference>
<evidence type="ECO:0000313" key="4">
    <source>
        <dbReference type="EMBL" id="OGC03203.1"/>
    </source>
</evidence>
<evidence type="ECO:0000313" key="5">
    <source>
        <dbReference type="Proteomes" id="UP000176938"/>
    </source>
</evidence>
<keyword evidence="2 4" id="KW-0418">Kinase</keyword>
<evidence type="ECO:0000259" key="3">
    <source>
        <dbReference type="Pfam" id="PF00294"/>
    </source>
</evidence>